<dbReference type="GO" id="GO:1990604">
    <property type="term" value="C:IRE1-TRAF2-ASK1 complex"/>
    <property type="evidence" value="ECO:0007669"/>
    <property type="project" value="TreeGrafter"/>
</dbReference>
<dbReference type="GO" id="GO:0070059">
    <property type="term" value="P:intrinsic apoptotic signaling pathway in response to endoplasmic reticulum stress"/>
    <property type="evidence" value="ECO:0007669"/>
    <property type="project" value="TreeGrafter"/>
</dbReference>
<dbReference type="Pfam" id="PF06479">
    <property type="entry name" value="Ribonuc_2-5A"/>
    <property type="match status" value="1"/>
</dbReference>
<dbReference type="GO" id="GO:0036498">
    <property type="term" value="P:IRE1-mediated unfolded protein response"/>
    <property type="evidence" value="ECO:0007669"/>
    <property type="project" value="TreeGrafter"/>
</dbReference>
<feature type="domain" description="Protein kinase" evidence="3">
    <location>
        <begin position="1"/>
        <end position="66"/>
    </location>
</feature>
<dbReference type="SUPFAM" id="SSF56112">
    <property type="entry name" value="Protein kinase-like (PK-like)"/>
    <property type="match status" value="1"/>
</dbReference>
<dbReference type="InterPro" id="IPR000719">
    <property type="entry name" value="Prot_kinase_dom"/>
</dbReference>
<dbReference type="PROSITE" id="PS51392">
    <property type="entry name" value="KEN"/>
    <property type="match status" value="1"/>
</dbReference>
<proteinExistence type="predicted"/>
<dbReference type="Proteomes" id="UP000504632">
    <property type="component" value="Chromosome 7"/>
</dbReference>
<dbReference type="GeneID" id="115816227"/>
<dbReference type="GO" id="GO:0004674">
    <property type="term" value="F:protein serine/threonine kinase activity"/>
    <property type="evidence" value="ECO:0007669"/>
    <property type="project" value="InterPro"/>
</dbReference>
<dbReference type="GO" id="GO:0051082">
    <property type="term" value="F:unfolded protein binding"/>
    <property type="evidence" value="ECO:0007669"/>
    <property type="project" value="TreeGrafter"/>
</dbReference>
<dbReference type="InterPro" id="IPR011009">
    <property type="entry name" value="Kinase-like_dom_sf"/>
</dbReference>
<dbReference type="InterPro" id="IPR038357">
    <property type="entry name" value="KEN_sf"/>
</dbReference>
<dbReference type="PROSITE" id="PS50011">
    <property type="entry name" value="PROTEIN_KINASE_DOM"/>
    <property type="match status" value="1"/>
</dbReference>
<dbReference type="GO" id="GO:0005524">
    <property type="term" value="F:ATP binding"/>
    <property type="evidence" value="ECO:0007669"/>
    <property type="project" value="UniProtKB-KW"/>
</dbReference>
<keyword evidence="1" id="KW-0547">Nucleotide-binding</keyword>
<evidence type="ECO:0000259" key="3">
    <source>
        <dbReference type="PROSITE" id="PS50011"/>
    </source>
</evidence>
<keyword evidence="2" id="KW-0067">ATP-binding</keyword>
<dbReference type="InterPro" id="IPR010513">
    <property type="entry name" value="KEN_dom"/>
</dbReference>
<dbReference type="GO" id="GO:0004521">
    <property type="term" value="F:RNA endonuclease activity"/>
    <property type="evidence" value="ECO:0007669"/>
    <property type="project" value="InterPro"/>
</dbReference>
<evidence type="ECO:0000313" key="5">
    <source>
        <dbReference type="Proteomes" id="UP000504632"/>
    </source>
</evidence>
<evidence type="ECO:0000313" key="6">
    <source>
        <dbReference type="RefSeq" id="XP_030635051.1"/>
    </source>
</evidence>
<name>A0A6J2VV41_CHACN</name>
<evidence type="ECO:0000256" key="1">
    <source>
        <dbReference type="ARBA" id="ARBA00022741"/>
    </source>
</evidence>
<dbReference type="PANTHER" id="PTHR13954">
    <property type="entry name" value="IRE1-RELATED"/>
    <property type="match status" value="1"/>
</dbReference>
<accession>A0A6J2VV41</accession>
<dbReference type="Gene3D" id="1.20.1440.180">
    <property type="entry name" value="KEN domain"/>
    <property type="match status" value="1"/>
</dbReference>
<evidence type="ECO:0000259" key="4">
    <source>
        <dbReference type="PROSITE" id="PS51392"/>
    </source>
</evidence>
<dbReference type="InterPro" id="IPR045133">
    <property type="entry name" value="IRE1/2-like"/>
</dbReference>
<keyword evidence="5" id="KW-1185">Reference proteome</keyword>
<dbReference type="GO" id="GO:0006397">
    <property type="term" value="P:mRNA processing"/>
    <property type="evidence" value="ECO:0007669"/>
    <property type="project" value="InterPro"/>
</dbReference>
<dbReference type="PANTHER" id="PTHR13954:SF28">
    <property type="match status" value="1"/>
</dbReference>
<feature type="domain" description="KEN" evidence="4">
    <location>
        <begin position="69"/>
        <end position="147"/>
    </location>
</feature>
<protein>
    <submittedName>
        <fullName evidence="6">Serine/threonine-protein kinase/endoribonuclease IRE1a-like</fullName>
    </submittedName>
</protein>
<dbReference type="AlphaFoldDB" id="A0A6J2VV41"/>
<dbReference type="OrthoDB" id="63989at2759"/>
<dbReference type="Gene3D" id="1.10.510.10">
    <property type="entry name" value="Transferase(Phosphotransferase) domain 1"/>
    <property type="match status" value="1"/>
</dbReference>
<evidence type="ECO:0000256" key="2">
    <source>
        <dbReference type="ARBA" id="ARBA00022840"/>
    </source>
</evidence>
<dbReference type="RefSeq" id="XP_030635051.1">
    <property type="nucleotide sequence ID" value="XM_030779191.1"/>
</dbReference>
<dbReference type="InParanoid" id="A0A6J2VV41"/>
<reference evidence="6" key="1">
    <citation type="submission" date="2025-08" db="UniProtKB">
        <authorList>
            <consortium name="RefSeq"/>
        </authorList>
    </citation>
    <scope>IDENTIFICATION</scope>
</reference>
<organism evidence="5 6">
    <name type="scientific">Chanos chanos</name>
    <name type="common">Milkfish</name>
    <name type="synonym">Mugil chanos</name>
    <dbReference type="NCBI Taxonomy" id="29144"/>
    <lineage>
        <taxon>Eukaryota</taxon>
        <taxon>Metazoa</taxon>
        <taxon>Chordata</taxon>
        <taxon>Craniata</taxon>
        <taxon>Vertebrata</taxon>
        <taxon>Euteleostomi</taxon>
        <taxon>Actinopterygii</taxon>
        <taxon>Neopterygii</taxon>
        <taxon>Teleostei</taxon>
        <taxon>Ostariophysi</taxon>
        <taxon>Gonorynchiformes</taxon>
        <taxon>Chanidae</taxon>
        <taxon>Chanos</taxon>
    </lineage>
</organism>
<sequence>MLVYYILSGGHHPFGKGIRCEVNILDGKYSLEHVEDEIAKDLIERMINQEPKERPKVEDTLRHPFFWTNERRIDYLKRMGNEKEAENCRNADEDLLHALDEYTVGKTFCNWKTKLPPDLVCKMDGKKKAYPENTLGLLRFIRNLFEH</sequence>
<gene>
    <name evidence="6" type="primary">LOC115816227</name>
</gene>